<dbReference type="EMBL" id="JANFPI010000012">
    <property type="protein sequence ID" value="MCX8999906.1"/>
    <property type="molecule type" value="Genomic_DNA"/>
</dbReference>
<accession>A0AAE3N476</accession>
<protein>
    <submittedName>
        <fullName evidence="3">DUF1851 domain-containing protein</fullName>
    </submittedName>
</protein>
<evidence type="ECO:0000259" key="2">
    <source>
        <dbReference type="Pfam" id="PF08906"/>
    </source>
</evidence>
<evidence type="ECO:0000313" key="3">
    <source>
        <dbReference type="EMBL" id="MCX8999906.1"/>
    </source>
</evidence>
<comment type="caution">
    <text evidence="3">The sequence shown here is derived from an EMBL/GenBank/DDBJ whole genome shotgun (WGS) entry which is preliminary data.</text>
</comment>
<sequence>MRDEDFEVFIDEVGEADASVSVPADAIEAGKGKLPDQLLAYWQAEGWSSYAKGLFWTVNPEPKAKEADDRDFEVRTFFSARDAADGDLKDEGKRPLFQRALRELGPLASDEIYGFEPPLVAGGRLVLENLRKVKLEPHLRILRQLSLPRIPFSGADVEGLLQGR</sequence>
<keyword evidence="4" id="KW-1185">Reference proteome</keyword>
<gene>
    <name evidence="3" type="ORF">NOF55_22635</name>
</gene>
<reference evidence="3" key="1">
    <citation type="submission" date="2022-07" db="EMBL/GenBank/DDBJ databases">
        <title>Ectorhizobium quercum gen.nov., sp. nov.</title>
        <authorList>
            <person name="Ma T."/>
            <person name="Li Y."/>
        </authorList>
    </citation>
    <scope>NUCLEOTIDE SEQUENCE</scope>
    <source>
        <strain evidence="3">BDR2-2</strain>
    </source>
</reference>
<dbReference type="Pfam" id="PF08906">
    <property type="entry name" value="T6SS_Tdi1_C"/>
    <property type="match status" value="1"/>
</dbReference>
<feature type="domain" description="T6SS immunity protein Tdi1 C-terminal" evidence="2">
    <location>
        <begin position="72"/>
        <end position="146"/>
    </location>
</feature>
<name>A0AAE3N476_9HYPH</name>
<evidence type="ECO:0000259" key="1">
    <source>
        <dbReference type="Pfam" id="PF08887"/>
    </source>
</evidence>
<proteinExistence type="predicted"/>
<dbReference type="RefSeq" id="WP_306413406.1">
    <property type="nucleotide sequence ID" value="NZ_JANFPI010000012.1"/>
</dbReference>
<dbReference type="Pfam" id="PF08887">
    <property type="entry name" value="GAD-like"/>
    <property type="match status" value="1"/>
</dbReference>
<dbReference type="InterPro" id="IPR014983">
    <property type="entry name" value="GAD-rel"/>
</dbReference>
<organism evidence="3 4">
    <name type="scientific">Ectorhizobium quercum</name>
    <dbReference type="NCBI Taxonomy" id="2965071"/>
    <lineage>
        <taxon>Bacteria</taxon>
        <taxon>Pseudomonadati</taxon>
        <taxon>Pseudomonadota</taxon>
        <taxon>Alphaproteobacteria</taxon>
        <taxon>Hyphomicrobiales</taxon>
        <taxon>Rhizobiaceae</taxon>
        <taxon>Ectorhizobium</taxon>
    </lineage>
</organism>
<feature type="domain" description="GAD-related" evidence="1">
    <location>
        <begin position="6"/>
        <end position="61"/>
    </location>
</feature>
<dbReference type="InterPro" id="IPR015002">
    <property type="entry name" value="T6SS_Tdi1_C"/>
</dbReference>
<dbReference type="Proteomes" id="UP001208771">
    <property type="component" value="Unassembled WGS sequence"/>
</dbReference>
<dbReference type="AlphaFoldDB" id="A0AAE3N476"/>
<evidence type="ECO:0000313" key="4">
    <source>
        <dbReference type="Proteomes" id="UP001208771"/>
    </source>
</evidence>